<feature type="region of interest" description="Disordered" evidence="2">
    <location>
        <begin position="1"/>
        <end position="214"/>
    </location>
</feature>
<evidence type="ECO:0000256" key="2">
    <source>
        <dbReference type="SAM" id="MobiDB-lite"/>
    </source>
</evidence>
<dbReference type="GO" id="GO:0000460">
    <property type="term" value="P:maturation of 5.8S rRNA"/>
    <property type="evidence" value="ECO:0007669"/>
    <property type="project" value="TreeGrafter"/>
</dbReference>
<dbReference type="Proteomes" id="UP000620104">
    <property type="component" value="Unassembled WGS sequence"/>
</dbReference>
<comment type="caution">
    <text evidence="3">The sequence shown here is derived from an EMBL/GenBank/DDBJ whole genome shotgun (WGS) entry which is preliminary data.</text>
</comment>
<name>A0A8H3YEK4_9TREE</name>
<feature type="compositionally biased region" description="Polar residues" evidence="2">
    <location>
        <begin position="180"/>
        <end position="189"/>
    </location>
</feature>
<feature type="compositionally biased region" description="Acidic residues" evidence="2">
    <location>
        <begin position="65"/>
        <end position="104"/>
    </location>
</feature>
<dbReference type="PANTHER" id="PTHR13245:SF14">
    <property type="entry name" value="RRP15-LIKE PROTEIN"/>
    <property type="match status" value="1"/>
</dbReference>
<evidence type="ECO:0008006" key="5">
    <source>
        <dbReference type="Google" id="ProtNLM"/>
    </source>
</evidence>
<feature type="compositionally biased region" description="Polar residues" evidence="2">
    <location>
        <begin position="13"/>
        <end position="24"/>
    </location>
</feature>
<dbReference type="Pfam" id="PF07890">
    <property type="entry name" value="Rrp15p"/>
    <property type="match status" value="1"/>
</dbReference>
<accession>A0A8H3YEK4</accession>
<feature type="compositionally biased region" description="Basic and acidic residues" evidence="2">
    <location>
        <begin position="279"/>
        <end position="292"/>
    </location>
</feature>
<evidence type="ECO:0000313" key="3">
    <source>
        <dbReference type="EMBL" id="GHJ86650.1"/>
    </source>
</evidence>
<evidence type="ECO:0000313" key="4">
    <source>
        <dbReference type="Proteomes" id="UP000620104"/>
    </source>
</evidence>
<feature type="compositionally biased region" description="Basic and acidic residues" evidence="2">
    <location>
        <begin position="200"/>
        <end position="212"/>
    </location>
</feature>
<reference evidence="3" key="1">
    <citation type="submission" date="2020-07" db="EMBL/GenBank/DDBJ databases">
        <title>Draft Genome Sequence of a Deep-Sea Yeast, Naganishia (Cryptococcus) liquefaciens strain N6.</title>
        <authorList>
            <person name="Han Y.W."/>
            <person name="Kajitani R."/>
            <person name="Morimoto H."/>
            <person name="Parhat M."/>
            <person name="Tsubouchi H."/>
            <person name="Bakenova O."/>
            <person name="Ogata M."/>
            <person name="Argunhan B."/>
            <person name="Aoki R."/>
            <person name="Kajiwara S."/>
            <person name="Itoh T."/>
            <person name="Iwasaki H."/>
        </authorList>
    </citation>
    <scope>NUCLEOTIDE SEQUENCE</scope>
    <source>
        <strain evidence="3">N6</strain>
    </source>
</reference>
<proteinExistence type="inferred from homology"/>
<organism evidence="3 4">
    <name type="scientific">Naganishia liquefaciens</name>
    <dbReference type="NCBI Taxonomy" id="104408"/>
    <lineage>
        <taxon>Eukaryota</taxon>
        <taxon>Fungi</taxon>
        <taxon>Dikarya</taxon>
        <taxon>Basidiomycota</taxon>
        <taxon>Agaricomycotina</taxon>
        <taxon>Tremellomycetes</taxon>
        <taxon>Filobasidiales</taxon>
        <taxon>Filobasidiaceae</taxon>
        <taxon>Naganishia</taxon>
    </lineage>
</organism>
<evidence type="ECO:0000256" key="1">
    <source>
        <dbReference type="ARBA" id="ARBA00007462"/>
    </source>
</evidence>
<sequence>MPLKSAMKAGSKGTVSLKTSTTALKSKPKVDIGKSSKGKGKAVEENEDDDDAFEGESNASGFSGGEDDLDDNDEYDLEEMDVDGEGEGQGDEDEEADTEDEIDAMYDSKKKSKMNTKKRKAPTNEDTFGNTLAGLLDDDLTVSQPSGSAHPSEPEEPSAKRQKPTKTLKAGENPILALSSRPQPRSSAAETLERKAKRALKAEEKERQDRARVKNVIEGWGPTVDGAPGGQEWERGLRKVAQRGVIKLFNAILQASASHQTDASTLALDNNIDKRKKKEKDNVLGRGGKDDRLTKEGFLDIIKSGGK</sequence>
<protein>
    <recommendedName>
        <fullName evidence="5">Rrp15p-domain-containing protein</fullName>
    </recommendedName>
</protein>
<dbReference type="PANTHER" id="PTHR13245">
    <property type="entry name" value="RRP15-LIKE PROTEIN"/>
    <property type="match status" value="1"/>
</dbReference>
<dbReference type="EMBL" id="BLZA01000019">
    <property type="protein sequence ID" value="GHJ86650.1"/>
    <property type="molecule type" value="Genomic_DNA"/>
</dbReference>
<dbReference type="GO" id="GO:0030687">
    <property type="term" value="C:preribosome, large subunit precursor"/>
    <property type="evidence" value="ECO:0007669"/>
    <property type="project" value="TreeGrafter"/>
</dbReference>
<keyword evidence="4" id="KW-1185">Reference proteome</keyword>
<dbReference type="OrthoDB" id="20949at2759"/>
<feature type="region of interest" description="Disordered" evidence="2">
    <location>
        <begin position="273"/>
        <end position="292"/>
    </location>
</feature>
<gene>
    <name evidence="3" type="ORF">NliqN6_3052</name>
</gene>
<feature type="compositionally biased region" description="Acidic residues" evidence="2">
    <location>
        <begin position="45"/>
        <end position="54"/>
    </location>
</feature>
<feature type="compositionally biased region" description="Basic residues" evidence="2">
    <location>
        <begin position="110"/>
        <end position="121"/>
    </location>
</feature>
<dbReference type="GO" id="GO:0000470">
    <property type="term" value="P:maturation of LSU-rRNA"/>
    <property type="evidence" value="ECO:0007669"/>
    <property type="project" value="TreeGrafter"/>
</dbReference>
<dbReference type="InterPro" id="IPR012459">
    <property type="entry name" value="Rrp15"/>
</dbReference>
<comment type="similarity">
    <text evidence="1">Belongs to the RRP15 family.</text>
</comment>
<dbReference type="AlphaFoldDB" id="A0A8H3YEK4"/>